<dbReference type="EMBL" id="BGPR01029337">
    <property type="protein sequence ID" value="GBO01059.1"/>
    <property type="molecule type" value="Genomic_DNA"/>
</dbReference>
<comment type="caution">
    <text evidence="1">The sequence shown here is derived from an EMBL/GenBank/DDBJ whole genome shotgun (WGS) entry which is preliminary data.</text>
</comment>
<evidence type="ECO:0000313" key="2">
    <source>
        <dbReference type="Proteomes" id="UP000499080"/>
    </source>
</evidence>
<protein>
    <submittedName>
        <fullName evidence="1">Uncharacterized protein</fullName>
    </submittedName>
</protein>
<sequence length="128" mass="14408">MIILEELISGRVKNAFSLPKEKIGHIIKFICGLKHACCIQATPPFTIPPVPVPLVQPPIETVVKPLIEKPPVLVETPRRRRRPLSNRASTNAFMESLGNVWPSIAGISPERCSVHWYAHDFYPFLSFL</sequence>
<keyword evidence="2" id="KW-1185">Reference proteome</keyword>
<accession>A0A4Y2TKC9</accession>
<dbReference type="AlphaFoldDB" id="A0A4Y2TKC9"/>
<gene>
    <name evidence="1" type="ORF">AVEN_156019_1</name>
</gene>
<proteinExistence type="predicted"/>
<organism evidence="1 2">
    <name type="scientific">Araneus ventricosus</name>
    <name type="common">Orbweaver spider</name>
    <name type="synonym">Epeira ventricosa</name>
    <dbReference type="NCBI Taxonomy" id="182803"/>
    <lineage>
        <taxon>Eukaryota</taxon>
        <taxon>Metazoa</taxon>
        <taxon>Ecdysozoa</taxon>
        <taxon>Arthropoda</taxon>
        <taxon>Chelicerata</taxon>
        <taxon>Arachnida</taxon>
        <taxon>Araneae</taxon>
        <taxon>Araneomorphae</taxon>
        <taxon>Entelegynae</taxon>
        <taxon>Araneoidea</taxon>
        <taxon>Araneidae</taxon>
        <taxon>Araneus</taxon>
    </lineage>
</organism>
<reference evidence="1 2" key="1">
    <citation type="journal article" date="2019" name="Sci. Rep.">
        <title>Orb-weaving spider Araneus ventricosus genome elucidates the spidroin gene catalogue.</title>
        <authorList>
            <person name="Kono N."/>
            <person name="Nakamura H."/>
            <person name="Ohtoshi R."/>
            <person name="Moran D.A.P."/>
            <person name="Shinohara A."/>
            <person name="Yoshida Y."/>
            <person name="Fujiwara M."/>
            <person name="Mori M."/>
            <person name="Tomita M."/>
            <person name="Arakawa K."/>
        </authorList>
    </citation>
    <scope>NUCLEOTIDE SEQUENCE [LARGE SCALE GENOMIC DNA]</scope>
</reference>
<name>A0A4Y2TKC9_ARAVE</name>
<evidence type="ECO:0000313" key="1">
    <source>
        <dbReference type="EMBL" id="GBO01059.1"/>
    </source>
</evidence>
<dbReference type="Proteomes" id="UP000499080">
    <property type="component" value="Unassembled WGS sequence"/>
</dbReference>